<sequence>MQPEATTTEHTYVESSRDGALMVELDANEVPRVQIEPEVNATWTAEELSERVLHLYKVALMRVRCDSLAAMNERGANIAPGTAAYPMASEIDEYRRRNINF</sequence>
<dbReference type="AlphaFoldDB" id="A0A1A0WBC9"/>
<proteinExistence type="predicted"/>
<reference evidence="2" key="1">
    <citation type="submission" date="2016-06" db="EMBL/GenBank/DDBJ databases">
        <authorList>
            <person name="Sutton G."/>
            <person name="Brinkac L."/>
            <person name="Sanka R."/>
            <person name="Adams M."/>
            <person name="Lau E."/>
            <person name="Mehaffy C."/>
            <person name="Tameris M."/>
            <person name="Hatherill M."/>
            <person name="Hanekom W."/>
            <person name="Mahomed H."/>
            <person name="Mcshane H."/>
        </authorList>
    </citation>
    <scope>NUCLEOTIDE SEQUENCE [LARGE SCALE GENOMIC DNA]</scope>
    <source>
        <strain evidence="2">852002-10433_SCH5171157</strain>
    </source>
</reference>
<dbReference type="OrthoDB" id="4740444at2"/>
<dbReference type="RefSeq" id="WP_064880202.1">
    <property type="nucleotide sequence ID" value="NZ_JBLVUM010000003.1"/>
</dbReference>
<evidence type="ECO:0000313" key="2">
    <source>
        <dbReference type="Proteomes" id="UP000094008"/>
    </source>
</evidence>
<evidence type="ECO:0000313" key="1">
    <source>
        <dbReference type="EMBL" id="OBB94612.1"/>
    </source>
</evidence>
<gene>
    <name evidence="1" type="ORF">A5779_19435</name>
</gene>
<protein>
    <submittedName>
        <fullName evidence="1">Uncharacterized protein</fullName>
    </submittedName>
</protein>
<name>A0A1A0WBC9_MYCPR</name>
<comment type="caution">
    <text evidence="1">The sequence shown here is derived from an EMBL/GenBank/DDBJ whole genome shotgun (WGS) entry which is preliminary data.</text>
</comment>
<organism evidence="1 2">
    <name type="scientific">Mycolicibacterium peregrinum</name>
    <name type="common">Mycobacterium peregrinum</name>
    <dbReference type="NCBI Taxonomy" id="43304"/>
    <lineage>
        <taxon>Bacteria</taxon>
        <taxon>Bacillati</taxon>
        <taxon>Actinomycetota</taxon>
        <taxon>Actinomycetes</taxon>
        <taxon>Mycobacteriales</taxon>
        <taxon>Mycobacteriaceae</taxon>
        <taxon>Mycolicibacterium</taxon>
    </lineage>
</organism>
<dbReference type="EMBL" id="LZSY01000051">
    <property type="protein sequence ID" value="OBB94612.1"/>
    <property type="molecule type" value="Genomic_DNA"/>
</dbReference>
<accession>A0A1A0WBC9</accession>
<dbReference type="Proteomes" id="UP000094008">
    <property type="component" value="Unassembled WGS sequence"/>
</dbReference>